<gene>
    <name evidence="1" type="ORF">QJS04_geneDACA016213</name>
</gene>
<reference evidence="1" key="2">
    <citation type="submission" date="2023-06" db="EMBL/GenBank/DDBJ databases">
        <authorList>
            <person name="Ma L."/>
            <person name="Liu K.-W."/>
            <person name="Li Z."/>
            <person name="Hsiao Y.-Y."/>
            <person name="Qi Y."/>
            <person name="Fu T."/>
            <person name="Tang G."/>
            <person name="Zhang D."/>
            <person name="Sun W.-H."/>
            <person name="Liu D.-K."/>
            <person name="Li Y."/>
            <person name="Chen G.-Z."/>
            <person name="Liu X.-D."/>
            <person name="Liao X.-Y."/>
            <person name="Jiang Y.-T."/>
            <person name="Yu X."/>
            <person name="Hao Y."/>
            <person name="Huang J."/>
            <person name="Zhao X.-W."/>
            <person name="Ke S."/>
            <person name="Chen Y.-Y."/>
            <person name="Wu W.-L."/>
            <person name="Hsu J.-L."/>
            <person name="Lin Y.-F."/>
            <person name="Huang M.-D."/>
            <person name="Li C.-Y."/>
            <person name="Huang L."/>
            <person name="Wang Z.-W."/>
            <person name="Zhao X."/>
            <person name="Zhong W.-Y."/>
            <person name="Peng D.-H."/>
            <person name="Ahmad S."/>
            <person name="Lan S."/>
            <person name="Zhang J.-S."/>
            <person name="Tsai W.-C."/>
            <person name="Van De Peer Y."/>
            <person name="Liu Z.-J."/>
        </authorList>
    </citation>
    <scope>NUCLEOTIDE SEQUENCE</scope>
    <source>
        <strain evidence="1">SCP</strain>
        <tissue evidence="1">Leaves</tissue>
    </source>
</reference>
<dbReference type="Proteomes" id="UP001179952">
    <property type="component" value="Unassembled WGS sequence"/>
</dbReference>
<reference evidence="1" key="1">
    <citation type="journal article" date="2023" name="Nat. Commun.">
        <title>Diploid and tetraploid genomes of Acorus and the evolution of monocots.</title>
        <authorList>
            <person name="Ma L."/>
            <person name="Liu K.W."/>
            <person name="Li Z."/>
            <person name="Hsiao Y.Y."/>
            <person name="Qi Y."/>
            <person name="Fu T."/>
            <person name="Tang G.D."/>
            <person name="Zhang D."/>
            <person name="Sun W.H."/>
            <person name="Liu D.K."/>
            <person name="Li Y."/>
            <person name="Chen G.Z."/>
            <person name="Liu X.D."/>
            <person name="Liao X.Y."/>
            <person name="Jiang Y.T."/>
            <person name="Yu X."/>
            <person name="Hao Y."/>
            <person name="Huang J."/>
            <person name="Zhao X.W."/>
            <person name="Ke S."/>
            <person name="Chen Y.Y."/>
            <person name="Wu W.L."/>
            <person name="Hsu J.L."/>
            <person name="Lin Y.F."/>
            <person name="Huang M.D."/>
            <person name="Li C.Y."/>
            <person name="Huang L."/>
            <person name="Wang Z.W."/>
            <person name="Zhao X."/>
            <person name="Zhong W.Y."/>
            <person name="Peng D.H."/>
            <person name="Ahmad S."/>
            <person name="Lan S."/>
            <person name="Zhang J.S."/>
            <person name="Tsai W.C."/>
            <person name="Van de Peer Y."/>
            <person name="Liu Z.J."/>
        </authorList>
    </citation>
    <scope>NUCLEOTIDE SEQUENCE</scope>
    <source>
        <strain evidence="1">SCP</strain>
    </source>
</reference>
<dbReference type="EMBL" id="JAUJYN010000009">
    <property type="protein sequence ID" value="KAK1263303.1"/>
    <property type="molecule type" value="Genomic_DNA"/>
</dbReference>
<evidence type="ECO:0000313" key="2">
    <source>
        <dbReference type="Proteomes" id="UP001179952"/>
    </source>
</evidence>
<dbReference type="AlphaFoldDB" id="A0AAV9AGI7"/>
<accession>A0AAV9AGI7</accession>
<evidence type="ECO:0000313" key="1">
    <source>
        <dbReference type="EMBL" id="KAK1263303.1"/>
    </source>
</evidence>
<comment type="caution">
    <text evidence="1">The sequence shown here is derived from an EMBL/GenBank/DDBJ whole genome shotgun (WGS) entry which is preliminary data.</text>
</comment>
<organism evidence="1 2">
    <name type="scientific">Acorus gramineus</name>
    <name type="common">Dwarf sweet flag</name>
    <dbReference type="NCBI Taxonomy" id="55184"/>
    <lineage>
        <taxon>Eukaryota</taxon>
        <taxon>Viridiplantae</taxon>
        <taxon>Streptophyta</taxon>
        <taxon>Embryophyta</taxon>
        <taxon>Tracheophyta</taxon>
        <taxon>Spermatophyta</taxon>
        <taxon>Magnoliopsida</taxon>
        <taxon>Liliopsida</taxon>
        <taxon>Acoraceae</taxon>
        <taxon>Acorus</taxon>
    </lineage>
</organism>
<proteinExistence type="predicted"/>
<sequence length="65" mass="7106">MEEAVGKTRKSADFPPSYWGDFFISLPMMIFGTTVDLLSAKMRVEEAAVGGQMVAFKEIGSGEEN</sequence>
<protein>
    <submittedName>
        <fullName evidence="1">Uncharacterized protein</fullName>
    </submittedName>
</protein>
<name>A0AAV9AGI7_ACOGR</name>
<keyword evidence="2" id="KW-1185">Reference proteome</keyword>